<feature type="compositionally biased region" description="Basic and acidic residues" evidence="5">
    <location>
        <begin position="64"/>
        <end position="73"/>
    </location>
</feature>
<evidence type="ECO:0000256" key="2">
    <source>
        <dbReference type="ARBA" id="ARBA00022741"/>
    </source>
</evidence>
<evidence type="ECO:0000313" key="7">
    <source>
        <dbReference type="EMBL" id="SIQ65380.1"/>
    </source>
</evidence>
<dbReference type="Pfam" id="PF01923">
    <property type="entry name" value="Cob_adeno_trans"/>
    <property type="match status" value="1"/>
</dbReference>
<name>A0A1N6UIG5_9SPIO</name>
<evidence type="ECO:0000313" key="8">
    <source>
        <dbReference type="Proteomes" id="UP000186400"/>
    </source>
</evidence>
<evidence type="ECO:0000256" key="3">
    <source>
        <dbReference type="ARBA" id="ARBA00022840"/>
    </source>
</evidence>
<accession>A0A1N6UIG5</accession>
<keyword evidence="3 4" id="KW-0067">ATP-binding</keyword>
<dbReference type="UniPathway" id="UPA00148">
    <property type="reaction ID" value="UER00233"/>
</dbReference>
<dbReference type="InterPro" id="IPR016030">
    <property type="entry name" value="CblAdoTrfase-like"/>
</dbReference>
<comment type="catalytic activity">
    <reaction evidence="4">
        <text>2 cob(II)alamin + reduced [electron-transfer flavoprotein] + 2 ATP = 2 adenosylcob(III)alamin + 2 triphosphate + oxidized [electron-transfer flavoprotein] + 3 H(+)</text>
        <dbReference type="Rhea" id="RHEA:28671"/>
        <dbReference type="Rhea" id="RHEA-COMP:10685"/>
        <dbReference type="Rhea" id="RHEA-COMP:10686"/>
        <dbReference type="ChEBI" id="CHEBI:15378"/>
        <dbReference type="ChEBI" id="CHEBI:16304"/>
        <dbReference type="ChEBI" id="CHEBI:18036"/>
        <dbReference type="ChEBI" id="CHEBI:18408"/>
        <dbReference type="ChEBI" id="CHEBI:30616"/>
        <dbReference type="ChEBI" id="CHEBI:57692"/>
        <dbReference type="ChEBI" id="CHEBI:58307"/>
        <dbReference type="EC" id="2.5.1.17"/>
    </reaction>
</comment>
<dbReference type="PANTHER" id="PTHR12213">
    <property type="entry name" value="CORRINOID ADENOSYLTRANSFERASE"/>
    <property type="match status" value="1"/>
</dbReference>
<feature type="domain" description="Cobalamin adenosyltransferase-like" evidence="6">
    <location>
        <begin position="61"/>
        <end position="236"/>
    </location>
</feature>
<evidence type="ECO:0000256" key="4">
    <source>
        <dbReference type="RuleBase" id="RU366026"/>
    </source>
</evidence>
<comment type="similarity">
    <text evidence="4">Belongs to the Cob(I)alamin adenosyltransferase family.</text>
</comment>
<evidence type="ECO:0000256" key="1">
    <source>
        <dbReference type="ARBA" id="ARBA00022679"/>
    </source>
</evidence>
<dbReference type="PANTHER" id="PTHR12213:SF0">
    <property type="entry name" value="CORRINOID ADENOSYLTRANSFERASE MMAB"/>
    <property type="match status" value="1"/>
</dbReference>
<proteinExistence type="inferred from homology"/>
<keyword evidence="4" id="KW-0169">Cobalamin biosynthesis</keyword>
<keyword evidence="2 4" id="KW-0547">Nucleotide-binding</keyword>
<feature type="region of interest" description="Disordered" evidence="5">
    <location>
        <begin position="45"/>
        <end position="73"/>
    </location>
</feature>
<dbReference type="AlphaFoldDB" id="A0A1N6UIG5"/>
<keyword evidence="1 4" id="KW-0808">Transferase</keyword>
<dbReference type="GO" id="GO:0008817">
    <property type="term" value="F:corrinoid adenosyltransferase activity"/>
    <property type="evidence" value="ECO:0007669"/>
    <property type="project" value="UniProtKB-UniRule"/>
</dbReference>
<gene>
    <name evidence="7" type="ORF">SAMN05920897_11275</name>
</gene>
<dbReference type="GO" id="GO:0009236">
    <property type="term" value="P:cobalamin biosynthetic process"/>
    <property type="evidence" value="ECO:0007669"/>
    <property type="project" value="UniProtKB-UniRule"/>
</dbReference>
<evidence type="ECO:0000259" key="6">
    <source>
        <dbReference type="Pfam" id="PF01923"/>
    </source>
</evidence>
<dbReference type="EC" id="2.5.1.17" evidence="4"/>
<dbReference type="GO" id="GO:0005524">
    <property type="term" value="F:ATP binding"/>
    <property type="evidence" value="ECO:0007669"/>
    <property type="project" value="UniProtKB-UniRule"/>
</dbReference>
<comment type="pathway">
    <text evidence="4">Cofactor biosynthesis; adenosylcobalamin biosynthesis; adenosylcobalamin from cob(II)yrinate a,c-diamide: step 2/7.</text>
</comment>
<dbReference type="InterPro" id="IPR036451">
    <property type="entry name" value="CblAdoTrfase-like_sf"/>
</dbReference>
<dbReference type="STRING" id="159291.SAMN05920897_11275"/>
<comment type="catalytic activity">
    <reaction evidence="4">
        <text>2 cob(II)yrinate a,c diamide + reduced [electron-transfer flavoprotein] + 2 ATP = 2 adenosylcob(III)yrinate a,c-diamide + 2 triphosphate + oxidized [electron-transfer flavoprotein] + 3 H(+)</text>
        <dbReference type="Rhea" id="RHEA:11528"/>
        <dbReference type="Rhea" id="RHEA-COMP:10685"/>
        <dbReference type="Rhea" id="RHEA-COMP:10686"/>
        <dbReference type="ChEBI" id="CHEBI:15378"/>
        <dbReference type="ChEBI" id="CHEBI:18036"/>
        <dbReference type="ChEBI" id="CHEBI:30616"/>
        <dbReference type="ChEBI" id="CHEBI:57692"/>
        <dbReference type="ChEBI" id="CHEBI:58307"/>
        <dbReference type="ChEBI" id="CHEBI:58503"/>
        <dbReference type="ChEBI" id="CHEBI:58537"/>
        <dbReference type="EC" id="2.5.1.17"/>
    </reaction>
</comment>
<evidence type="ECO:0000256" key="5">
    <source>
        <dbReference type="SAM" id="MobiDB-lite"/>
    </source>
</evidence>
<reference evidence="8" key="1">
    <citation type="submission" date="2017-01" db="EMBL/GenBank/DDBJ databases">
        <authorList>
            <person name="Varghese N."/>
            <person name="Submissions S."/>
        </authorList>
    </citation>
    <scope>NUCLEOTIDE SEQUENCE [LARGE SCALE GENOMIC DNA]</scope>
    <source>
        <strain evidence="8">ASpG1</strain>
    </source>
</reference>
<protein>
    <recommendedName>
        <fullName evidence="4">Corrinoid adenosyltransferase</fullName>
        <ecNumber evidence="4">2.5.1.17</ecNumber>
    </recommendedName>
    <alternativeName>
        <fullName evidence="4">Cob(II)alamin adenosyltransferase</fullName>
    </alternativeName>
    <alternativeName>
        <fullName evidence="4">Cob(II)yrinic acid a,c-diamide adenosyltransferase</fullName>
    </alternativeName>
    <alternativeName>
        <fullName evidence="4">Cobinamide/cobalamin adenosyltransferase</fullName>
    </alternativeName>
</protein>
<sequence>MRGSDRLPRRSGASPQNYEDFFARRVPAGLFFSILKAMWFGKESGKSGAGGDPQEDLTPVTTRGGDDGRSGLLDGSRRFKDDPVFDALGYVDETQVALGCCRAVAGAPETASDPLVKSLVGQIEQEQYKLLVAGGVMACPVNVPFVAGQEIITDADVARLEERITWWRQRAELEPRFFVAGDSLLGAECDRARTVVRRAERAVVRVVRAQGREEQKAVSRYLNRLSDWFFILARWADKGFPLAD</sequence>
<dbReference type="InterPro" id="IPR029499">
    <property type="entry name" value="PduO-typ"/>
</dbReference>
<dbReference type="Proteomes" id="UP000186400">
    <property type="component" value="Unassembled WGS sequence"/>
</dbReference>
<organism evidence="7 8">
    <name type="scientific">Alkalispirochaeta americana</name>
    <dbReference type="NCBI Taxonomy" id="159291"/>
    <lineage>
        <taxon>Bacteria</taxon>
        <taxon>Pseudomonadati</taxon>
        <taxon>Spirochaetota</taxon>
        <taxon>Spirochaetia</taxon>
        <taxon>Spirochaetales</taxon>
        <taxon>Spirochaetaceae</taxon>
        <taxon>Alkalispirochaeta</taxon>
    </lineage>
</organism>
<keyword evidence="8" id="KW-1185">Reference proteome</keyword>
<dbReference type="EMBL" id="FTMS01000012">
    <property type="protein sequence ID" value="SIQ65380.1"/>
    <property type="molecule type" value="Genomic_DNA"/>
</dbReference>
<dbReference type="SUPFAM" id="SSF89028">
    <property type="entry name" value="Cobalamin adenosyltransferase-like"/>
    <property type="match status" value="1"/>
</dbReference>
<dbReference type="Gene3D" id="1.20.1200.10">
    <property type="entry name" value="Cobalamin adenosyltransferase-like"/>
    <property type="match status" value="1"/>
</dbReference>